<evidence type="ECO:0000313" key="1">
    <source>
        <dbReference type="EMBL" id="QSS58318.1"/>
    </source>
</evidence>
<dbReference type="AlphaFoldDB" id="A0A8A1LVW1"/>
<evidence type="ECO:0000313" key="2">
    <source>
        <dbReference type="Proteomes" id="UP000663671"/>
    </source>
</evidence>
<dbReference type="VEuPathDB" id="FungiDB:I7I51_07741"/>
<gene>
    <name evidence="1" type="ORF">I7I51_07741</name>
</gene>
<protein>
    <submittedName>
        <fullName evidence="1">Uncharacterized protein</fullName>
    </submittedName>
</protein>
<dbReference type="EMBL" id="CP069109">
    <property type="protein sequence ID" value="QSS58318.1"/>
    <property type="molecule type" value="Genomic_DNA"/>
</dbReference>
<dbReference type="OrthoDB" id="5243686at2759"/>
<name>A0A8A1LVW1_AJECA</name>
<reference evidence="1" key="1">
    <citation type="submission" date="2021-01" db="EMBL/GenBank/DDBJ databases">
        <title>Chromosome-level genome assembly of a human fungal pathogen reveals clustering of transcriptionally co-regulated genes.</title>
        <authorList>
            <person name="Voorhies M."/>
            <person name="Cohen S."/>
            <person name="Shea T.P."/>
            <person name="Petrus S."/>
            <person name="Munoz J.F."/>
            <person name="Poplawski S."/>
            <person name="Goldman W.E."/>
            <person name="Michael T."/>
            <person name="Cuomo C.A."/>
            <person name="Sil A."/>
            <person name="Beyhan S."/>
        </authorList>
    </citation>
    <scope>NUCLEOTIDE SEQUENCE</scope>
    <source>
        <strain evidence="1">WU24</strain>
    </source>
</reference>
<organism evidence="1 2">
    <name type="scientific">Ajellomyces capsulatus</name>
    <name type="common">Darling's disease fungus</name>
    <name type="synonym">Histoplasma capsulatum</name>
    <dbReference type="NCBI Taxonomy" id="5037"/>
    <lineage>
        <taxon>Eukaryota</taxon>
        <taxon>Fungi</taxon>
        <taxon>Dikarya</taxon>
        <taxon>Ascomycota</taxon>
        <taxon>Pezizomycotina</taxon>
        <taxon>Eurotiomycetes</taxon>
        <taxon>Eurotiomycetidae</taxon>
        <taxon>Onygenales</taxon>
        <taxon>Ajellomycetaceae</taxon>
        <taxon>Histoplasma</taxon>
    </lineage>
</organism>
<dbReference type="Proteomes" id="UP000663671">
    <property type="component" value="Chromosome 2"/>
</dbReference>
<sequence length="250" mass="28225">MSANLLRFYFNIDFVQPNYEVQREIRDAQQNWYPPTDPDAVSLVATTGWRKWELGSITQAQVSGGNNFRECSLFYDSERDHFLGVPLNCKKRSVGQEIKTRDARYGWRRLTFKHPEPIKNGNHISVLDFDAPYNVLAAPGSPRWMPELIPQTYDYNDLDENVFGNTALAGNLALLIGLAAFSGPFPEHGPDVELTVEAIRAFRPPNWVPHGMRSRRVHSRGVIVSIKSIGSNDASLDKWSQGHFGALINP</sequence>
<accession>A0A8A1LVW1</accession>
<proteinExistence type="predicted"/>